<dbReference type="RefSeq" id="WP_345507145.1">
    <property type="nucleotide sequence ID" value="NZ_BAABIW010000012.1"/>
</dbReference>
<reference evidence="3" key="1">
    <citation type="journal article" date="2019" name="Int. J. Syst. Evol. Microbiol.">
        <title>The Global Catalogue of Microorganisms (GCM) 10K type strain sequencing project: providing services to taxonomists for standard genome sequencing and annotation.</title>
        <authorList>
            <consortium name="The Broad Institute Genomics Platform"/>
            <consortium name="The Broad Institute Genome Sequencing Center for Infectious Disease"/>
            <person name="Wu L."/>
            <person name="Ma J."/>
        </authorList>
    </citation>
    <scope>NUCLEOTIDE SEQUENCE [LARGE SCALE GENOMIC DNA]</scope>
    <source>
        <strain evidence="3">JCM 17687</strain>
    </source>
</reference>
<proteinExistence type="predicted"/>
<feature type="region of interest" description="Disordered" evidence="1">
    <location>
        <begin position="401"/>
        <end position="433"/>
    </location>
</feature>
<evidence type="ECO:0000256" key="1">
    <source>
        <dbReference type="SAM" id="MobiDB-lite"/>
    </source>
</evidence>
<sequence>MPREQLDHVSTRIGLRAPRIAIVFDAGEDGHHDLHGDGWIPVARAALARANEFWGGIGFVLIPHVDGKVSGEVLRVLRAYDPDFVVPFQAPAGSATAMDADMSYEVNADPTARPSLGTLNAVEAVSLACSPHRRWLSPEQELVEGQRFAGSRSGPEPSTDLDILPWHADAIGWDLERPDLGDHPNGPLTPLSALHVESAMWLHSPPSLRGALGLALAARVGSVGETAAADQPAEQLPRPTHHLDPTVTSRDADDIVTYLTGPAEEWTRLPSWLAYHPAGLELGVVSTGQPAAWTRTTMGLTHLVSGLPLRTVRHVVVGDTADDFALHLLLDRLYGNAVWLHSNWAPLTGGPWSGAATRGLQRLLARAARGRGYEIAVTSTSLGSGALEPLVTEGGPLRERALHGEFPGADENTEPPPSPRRDRPPRVRREAHVQVPDRGCLHLGVSAEFERRVSLPAQVSSNGRITLTSSLDPVSPSEPVLARCTSLSWQVDVDLHRPRLEPKPLRMPFGRGFDGHALVPTEDERDETWVRSSRSGITFDSRKFDFVPAGAIGDQRLARPRLQRLDLAAWIAVLARKGGRRTELSDAGTRADLLADLWGGRAALAEAFSGPFSDLVTEFLRTGDSTRDAYPDDAGVLLPGSIGVLKYGGLSAPWADGSPEDVRRTLDDLVLRGIVRRGLVLRCSACRNLGFTDVGALANTNSCTRCGNATPLRLEAWRQPVSDPEWHYELHPIVRDLVRENGHAPLWLAHHLRQGARSYCDVSETNLFRGDSRRPIAEADLVAHVDGRLLTAEVKTTDELDTTRDKRRAAARKRVMWARLVNADEIVLATTNSTWQQSSIDAMQTAMQTAAKADVWLPGGAPVLRLVHNLGSKVTEQVLDPY</sequence>
<name>A0ABP9JB91_9MICO</name>
<evidence type="ECO:0000313" key="3">
    <source>
        <dbReference type="Proteomes" id="UP001500427"/>
    </source>
</evidence>
<comment type="caution">
    <text evidence="2">The sequence shown here is derived from an EMBL/GenBank/DDBJ whole genome shotgun (WGS) entry which is preliminary data.</text>
</comment>
<dbReference type="Proteomes" id="UP001500427">
    <property type="component" value="Unassembled WGS sequence"/>
</dbReference>
<dbReference type="EMBL" id="BAABIW010000012">
    <property type="protein sequence ID" value="GAA5025268.1"/>
    <property type="molecule type" value="Genomic_DNA"/>
</dbReference>
<feature type="region of interest" description="Disordered" evidence="1">
    <location>
        <begin position="226"/>
        <end position="247"/>
    </location>
</feature>
<organism evidence="2 3">
    <name type="scientific">Terrabacter aeriphilus</name>
    <dbReference type="NCBI Taxonomy" id="515662"/>
    <lineage>
        <taxon>Bacteria</taxon>
        <taxon>Bacillati</taxon>
        <taxon>Actinomycetota</taxon>
        <taxon>Actinomycetes</taxon>
        <taxon>Micrococcales</taxon>
        <taxon>Intrasporangiaceae</taxon>
        <taxon>Terrabacter</taxon>
    </lineage>
</organism>
<protein>
    <submittedName>
        <fullName evidence="2">Uncharacterized protein</fullName>
    </submittedName>
</protein>
<accession>A0ABP9JB91</accession>
<gene>
    <name evidence="2" type="ORF">GCM10023258_18090</name>
</gene>
<evidence type="ECO:0000313" key="2">
    <source>
        <dbReference type="EMBL" id="GAA5025268.1"/>
    </source>
</evidence>
<feature type="compositionally biased region" description="Basic and acidic residues" evidence="1">
    <location>
        <begin position="419"/>
        <end position="432"/>
    </location>
</feature>
<keyword evidence="3" id="KW-1185">Reference proteome</keyword>